<keyword evidence="2" id="KW-1185">Reference proteome</keyword>
<dbReference type="AlphaFoldDB" id="A0A2V4RLG2"/>
<accession>A0A2V4RLG2</accession>
<protein>
    <recommendedName>
        <fullName evidence="3">Phage tail protein</fullName>
    </recommendedName>
</protein>
<evidence type="ECO:0000313" key="1">
    <source>
        <dbReference type="EMBL" id="PYD69505.1"/>
    </source>
</evidence>
<dbReference type="InterPro" id="IPR018755">
    <property type="entry name" value="Phage_Mu_Gp48"/>
</dbReference>
<dbReference type="Pfam" id="PF07409">
    <property type="entry name" value="GP46"/>
    <property type="match status" value="1"/>
</dbReference>
<organism evidence="1 2">
    <name type="scientific">Komagataeibacter swingsii</name>
    <dbReference type="NCBI Taxonomy" id="215220"/>
    <lineage>
        <taxon>Bacteria</taxon>
        <taxon>Pseudomonadati</taxon>
        <taxon>Pseudomonadota</taxon>
        <taxon>Alphaproteobacteria</taxon>
        <taxon>Acetobacterales</taxon>
        <taxon>Acetobacteraceae</taxon>
        <taxon>Komagataeibacter</taxon>
    </lineage>
</organism>
<gene>
    <name evidence="1" type="ORF">CFR76_09245</name>
</gene>
<dbReference type="Proteomes" id="UP000247371">
    <property type="component" value="Unassembled WGS sequence"/>
</dbReference>
<dbReference type="EMBL" id="NKUB01000010">
    <property type="protein sequence ID" value="PYD69505.1"/>
    <property type="molecule type" value="Genomic_DNA"/>
</dbReference>
<dbReference type="RefSeq" id="WP_110556886.1">
    <property type="nucleotide sequence ID" value="NZ_NKUB01000010.1"/>
</dbReference>
<evidence type="ECO:0008006" key="3">
    <source>
        <dbReference type="Google" id="ProtNLM"/>
    </source>
</evidence>
<evidence type="ECO:0000313" key="2">
    <source>
        <dbReference type="Proteomes" id="UP000247371"/>
    </source>
</evidence>
<sequence>MDIAIVWNVREARGDWPVVSSDLGLDNPLRSAVMVSLFTDRVAPVQPTANDVAAGIQSPTGAPGTVDADPRGWWGDGFSDIPIGSRLWQLRRAIKVGTRAMPYQLASVWSPTYERNSTRAANLITDAFPSTTLELLTEWEATLGLPDPCAGTSPTIQQRRAQVVARLTDNGGGSVACYVAFAAALGFDITITEYAPARADLLRVEQPLYDPDWAYAWTINTPGTAIAEFTVDESYVEEPLTSWGSAVLQCEFNRIRPAHTILLFAYTGDLSVGTWGTAVWGGNTWGCAMAMRW</sequence>
<dbReference type="InterPro" id="IPR010877">
    <property type="entry name" value="Phage_Mu_Gp46"/>
</dbReference>
<comment type="caution">
    <text evidence="1">The sequence shown here is derived from an EMBL/GenBank/DDBJ whole genome shotgun (WGS) entry which is preliminary data.</text>
</comment>
<dbReference type="Pfam" id="PF10076">
    <property type="entry name" value="Phage_Mu_Gp48"/>
    <property type="match status" value="1"/>
</dbReference>
<proteinExistence type="predicted"/>
<name>A0A2V4RLG2_9PROT</name>
<reference evidence="1 2" key="1">
    <citation type="submission" date="2017-07" db="EMBL/GenBank/DDBJ databases">
        <title>A draft genome sequence of Komagataeibacter swingsii LMG 22125.</title>
        <authorList>
            <person name="Skraban J."/>
            <person name="Cleenwerck I."/>
            <person name="Vandamme P."/>
            <person name="Trcek J."/>
        </authorList>
    </citation>
    <scope>NUCLEOTIDE SEQUENCE [LARGE SCALE GENOMIC DNA]</scope>
    <source>
        <strain evidence="1 2">LMG 22125</strain>
    </source>
</reference>